<accession>A0A0M0GHE2</accession>
<dbReference type="Proteomes" id="UP000037109">
    <property type="component" value="Unassembled WGS sequence"/>
</dbReference>
<protein>
    <submittedName>
        <fullName evidence="1">Uncharacterized protein</fullName>
    </submittedName>
</protein>
<evidence type="ECO:0000313" key="1">
    <source>
        <dbReference type="EMBL" id="KON88902.1"/>
    </source>
</evidence>
<dbReference type="AlphaFoldDB" id="A0A0M0GHE2"/>
<organism evidence="1 2">
    <name type="scientific">Sporosarcina globispora</name>
    <name type="common">Bacillus globisporus</name>
    <dbReference type="NCBI Taxonomy" id="1459"/>
    <lineage>
        <taxon>Bacteria</taxon>
        <taxon>Bacillati</taxon>
        <taxon>Bacillota</taxon>
        <taxon>Bacilli</taxon>
        <taxon>Bacillales</taxon>
        <taxon>Caryophanaceae</taxon>
        <taxon>Sporosarcina</taxon>
    </lineage>
</organism>
<reference evidence="2" key="1">
    <citation type="submission" date="2015-07" db="EMBL/GenBank/DDBJ databases">
        <title>Fjat-10036 dsm4.</title>
        <authorList>
            <person name="Liu B."/>
            <person name="Wang J."/>
            <person name="Zhu Y."/>
            <person name="Liu G."/>
            <person name="Chen Q."/>
            <person name="Chen Z."/>
            <person name="Lan J."/>
            <person name="Che J."/>
            <person name="Ge C."/>
            <person name="Shi H."/>
            <person name="Pan Z."/>
            <person name="Liu X."/>
        </authorList>
    </citation>
    <scope>NUCLEOTIDE SEQUENCE [LARGE SCALE GENOMIC DNA]</scope>
    <source>
        <strain evidence="2">DSM 4</strain>
    </source>
</reference>
<name>A0A0M0GHE2_SPOGL</name>
<comment type="caution">
    <text evidence="1">The sequence shown here is derived from an EMBL/GenBank/DDBJ whole genome shotgun (WGS) entry which is preliminary data.</text>
</comment>
<evidence type="ECO:0000313" key="2">
    <source>
        <dbReference type="Proteomes" id="UP000037109"/>
    </source>
</evidence>
<sequence length="114" mass="13148">MTQSLVFIYPENSIPSSIRRERNVNIVTNFHLFFISRKYKYKHARDGGINVYEIMSPIPGLSGEPKSIKSKILKISESEIHVAKPTIQKIIKSSTQLILFLGISKRLQKEKYLQ</sequence>
<keyword evidence="2" id="KW-1185">Reference proteome</keyword>
<proteinExistence type="predicted"/>
<dbReference type="EMBL" id="LGUF01000007">
    <property type="protein sequence ID" value="KON88902.1"/>
    <property type="molecule type" value="Genomic_DNA"/>
</dbReference>
<gene>
    <name evidence="1" type="ORF">AF332_20275</name>
</gene>